<evidence type="ECO:0000313" key="4">
    <source>
        <dbReference type="Proteomes" id="UP000663970"/>
    </source>
</evidence>
<accession>A0ABS3DV39</accession>
<dbReference type="InterPro" id="IPR018763">
    <property type="entry name" value="DUF2334"/>
</dbReference>
<proteinExistence type="predicted"/>
<gene>
    <name evidence="3" type="ORF">JF544_08145</name>
</gene>
<feature type="chain" id="PRO_5047407927" evidence="2">
    <location>
        <begin position="22"/>
        <end position="531"/>
    </location>
</feature>
<keyword evidence="2" id="KW-0732">Signal</keyword>
<keyword evidence="1" id="KW-0812">Transmembrane</keyword>
<dbReference type="Proteomes" id="UP000663970">
    <property type="component" value="Unassembled WGS sequence"/>
</dbReference>
<reference evidence="3 4" key="1">
    <citation type="submission" date="2020-12" db="EMBL/GenBank/DDBJ databases">
        <title>Oil enriched cultivation method for isolating marine PHA-producing bacteria.</title>
        <authorList>
            <person name="Zheng W."/>
            <person name="Yu S."/>
            <person name="Huang Y."/>
        </authorList>
    </citation>
    <scope>NUCLEOTIDE SEQUENCE [LARGE SCALE GENOMIC DNA]</scope>
    <source>
        <strain evidence="3 4">SY-2-6</strain>
    </source>
</reference>
<name>A0ABS3DV39_9BACI</name>
<evidence type="ECO:0000256" key="1">
    <source>
        <dbReference type="SAM" id="Phobius"/>
    </source>
</evidence>
<dbReference type="Pfam" id="PF10096">
    <property type="entry name" value="DUF2334"/>
    <property type="match status" value="1"/>
</dbReference>
<keyword evidence="4" id="KW-1185">Reference proteome</keyword>
<evidence type="ECO:0000256" key="2">
    <source>
        <dbReference type="SAM" id="SignalP"/>
    </source>
</evidence>
<keyword evidence="1" id="KW-0472">Membrane</keyword>
<dbReference type="EMBL" id="JAEKJY010000002">
    <property type="protein sequence ID" value="MBN8235219.1"/>
    <property type="molecule type" value="Genomic_DNA"/>
</dbReference>
<sequence length="531" mass="60689">MPQKILLFLWMVLAFPFAVSAQEEQGIKEPPFVTIVYSSDQGESDQNIKKLDFLISHFTTKQEWIDAGELKPEDLEKTTHLLYFGAVQHSLSNSTRRAIDQFNGIKTAFGYNADQLEGFDFYQYTGEKRLVTELSGPFTEEKLPLTEAQQVLDIKASDAGKIWLYGEYKGTSFPLLIQEASHYYYGDTDISYSDSIALSEVFHEIFGMPHSEIHPGFLRLEDVNPTLDPTLLMDCADFLFSQDIPFMVSVTPVYKNPGEGETYYLEDAPQLIEALQTIQNKGAVIVLHGYTDQHGEGVSGDGFEFSPEENEQMNEENLQQMLNNKLQKGIHQLAAHDLVPYGFESSHYSLTKEGYRTVSRYFPIYIGQVQLSDSNWMVMEESPVLTKPDMLNNMTFIPETLRFQEDGNTSSIDDMMERASRLQFTRDSVMSAFYHPYMGVDGLKEMIKELNTIPGLVWQGLPVDPYKEEEWLGEYKKEPQVEKPAETPALKKREVTFTMEWLPIITGISLSSLVIGMSYMISIRKRREDEF</sequence>
<dbReference type="RefSeq" id="WP_206933338.1">
    <property type="nucleotide sequence ID" value="NZ_JAEKJY010000002.1"/>
</dbReference>
<organism evidence="3 4">
    <name type="scientific">Halobacillus kuroshimensis</name>
    <dbReference type="NCBI Taxonomy" id="302481"/>
    <lineage>
        <taxon>Bacteria</taxon>
        <taxon>Bacillati</taxon>
        <taxon>Bacillota</taxon>
        <taxon>Bacilli</taxon>
        <taxon>Bacillales</taxon>
        <taxon>Bacillaceae</taxon>
        <taxon>Halobacillus</taxon>
    </lineage>
</organism>
<protein>
    <submittedName>
        <fullName evidence="3">DUF2334 domain-containing protein</fullName>
    </submittedName>
</protein>
<evidence type="ECO:0000313" key="3">
    <source>
        <dbReference type="EMBL" id="MBN8235219.1"/>
    </source>
</evidence>
<keyword evidence="1" id="KW-1133">Transmembrane helix</keyword>
<feature type="signal peptide" evidence="2">
    <location>
        <begin position="1"/>
        <end position="21"/>
    </location>
</feature>
<feature type="transmembrane region" description="Helical" evidence="1">
    <location>
        <begin position="501"/>
        <end position="521"/>
    </location>
</feature>
<comment type="caution">
    <text evidence="3">The sequence shown here is derived from an EMBL/GenBank/DDBJ whole genome shotgun (WGS) entry which is preliminary data.</text>
</comment>